<evidence type="ECO:0000313" key="3">
    <source>
        <dbReference type="EMBL" id="ACV68321.1"/>
    </source>
</evidence>
<evidence type="ECO:0000256" key="1">
    <source>
        <dbReference type="ARBA" id="ARBA00011643"/>
    </source>
</evidence>
<dbReference type="KEGG" id="drt:Dret_1033"/>
<dbReference type="InterPro" id="IPR010766">
    <property type="entry name" value="DRTGG"/>
</dbReference>
<dbReference type="eggNOG" id="COG0857">
    <property type="taxonomic scope" value="Bacteria"/>
</dbReference>
<evidence type="ECO:0000313" key="4">
    <source>
        <dbReference type="Proteomes" id="UP000001052"/>
    </source>
</evidence>
<dbReference type="PANTHER" id="PTHR43356">
    <property type="entry name" value="PHOSPHATE ACETYLTRANSFERASE"/>
    <property type="match status" value="1"/>
</dbReference>
<proteinExistence type="predicted"/>
<dbReference type="InterPro" id="IPR027417">
    <property type="entry name" value="P-loop_NTPase"/>
</dbReference>
<dbReference type="RefSeq" id="WP_015751472.1">
    <property type="nucleotide sequence ID" value="NC_013223.1"/>
</dbReference>
<dbReference type="Gene3D" id="3.40.1390.20">
    <property type="entry name" value="HprK N-terminal domain-like"/>
    <property type="match status" value="1"/>
</dbReference>
<dbReference type="Pfam" id="PF13500">
    <property type="entry name" value="AAA_26"/>
    <property type="match status" value="1"/>
</dbReference>
<dbReference type="InterPro" id="IPR028979">
    <property type="entry name" value="Ser_kin/Pase_Hpr-like_N_sf"/>
</dbReference>
<dbReference type="InterPro" id="IPR050500">
    <property type="entry name" value="Phos_Acetyltrans/Butyryltrans"/>
</dbReference>
<dbReference type="Pfam" id="PF07085">
    <property type="entry name" value="DRTGG"/>
    <property type="match status" value="1"/>
</dbReference>
<dbReference type="STRING" id="485915.Dret_1033"/>
<dbReference type="Gene3D" id="3.40.50.300">
    <property type="entry name" value="P-loop containing nucleotide triphosphate hydrolases"/>
    <property type="match status" value="1"/>
</dbReference>
<keyword evidence="4" id="KW-1185">Reference proteome</keyword>
<reference evidence="3 4" key="2">
    <citation type="journal article" date="2010" name="Stand. Genomic Sci.">
        <title>Complete genome sequence of Desulfohalobium retbaense type strain (HR(100)).</title>
        <authorList>
            <person name="Spring S."/>
            <person name="Nolan M."/>
            <person name="Lapidus A."/>
            <person name="Glavina Del Rio T."/>
            <person name="Copeland A."/>
            <person name="Tice H."/>
            <person name="Cheng J.F."/>
            <person name="Lucas S."/>
            <person name="Land M."/>
            <person name="Chen F."/>
            <person name="Bruce D."/>
            <person name="Goodwin L."/>
            <person name="Pitluck S."/>
            <person name="Ivanova N."/>
            <person name="Mavromatis K."/>
            <person name="Mikhailova N."/>
            <person name="Pati A."/>
            <person name="Chen A."/>
            <person name="Palaniappan K."/>
            <person name="Hauser L."/>
            <person name="Chang Y.J."/>
            <person name="Jeffries C.D."/>
            <person name="Munk C."/>
            <person name="Kiss H."/>
            <person name="Chain P."/>
            <person name="Han C."/>
            <person name="Brettin T."/>
            <person name="Detter J.C."/>
            <person name="Schuler E."/>
            <person name="Goker M."/>
            <person name="Rohde M."/>
            <person name="Bristow J."/>
            <person name="Eisen J.A."/>
            <person name="Markowitz V."/>
            <person name="Hugenholtz P."/>
            <person name="Kyrpides N.C."/>
            <person name="Klenk H.P."/>
        </authorList>
    </citation>
    <scope>NUCLEOTIDE SEQUENCE [LARGE SCALE GENOMIC DNA]</scope>
    <source>
        <strain evidence="3 4">DSM 5692</strain>
    </source>
</reference>
<dbReference type="EMBL" id="CP001734">
    <property type="protein sequence ID" value="ACV68321.1"/>
    <property type="molecule type" value="Genomic_DNA"/>
</dbReference>
<organism evidence="3 4">
    <name type="scientific">Desulfohalobium retbaense (strain ATCC 49708 / DSM 5692 / JCM 16813 / HR100)</name>
    <dbReference type="NCBI Taxonomy" id="485915"/>
    <lineage>
        <taxon>Bacteria</taxon>
        <taxon>Pseudomonadati</taxon>
        <taxon>Thermodesulfobacteriota</taxon>
        <taxon>Desulfovibrionia</taxon>
        <taxon>Desulfovibrionales</taxon>
        <taxon>Desulfohalobiaceae</taxon>
        <taxon>Desulfohalobium</taxon>
    </lineage>
</organism>
<gene>
    <name evidence="3" type="ordered locus">Dret_1033</name>
</gene>
<dbReference type="Proteomes" id="UP000001052">
    <property type="component" value="Chromosome"/>
</dbReference>
<protein>
    <submittedName>
        <fullName evidence="3">DRTGG domain protein</fullName>
    </submittedName>
</protein>
<reference evidence="4" key="1">
    <citation type="submission" date="2009-09" db="EMBL/GenBank/DDBJ databases">
        <title>The complete chromosome of Desulfohalobium retbaense DSM 5692.</title>
        <authorList>
            <consortium name="US DOE Joint Genome Institute (JGI-PGF)"/>
            <person name="Lucas S."/>
            <person name="Copeland A."/>
            <person name="Lapidus A."/>
            <person name="Glavina del Rio T."/>
            <person name="Dalin E."/>
            <person name="Tice H."/>
            <person name="Bruce D."/>
            <person name="Goodwin L."/>
            <person name="Pitluck S."/>
            <person name="Kyrpides N."/>
            <person name="Mavromatis K."/>
            <person name="Ivanova N."/>
            <person name="Mikhailova N."/>
            <person name="Munk A.C."/>
            <person name="Brettin T."/>
            <person name="Detter J.C."/>
            <person name="Han C."/>
            <person name="Tapia R."/>
            <person name="Larimer F."/>
            <person name="Land M."/>
            <person name="Hauser L."/>
            <person name="Markowitz V."/>
            <person name="Cheng J.-F."/>
            <person name="Hugenholtz P."/>
            <person name="Woyke T."/>
            <person name="Wu D."/>
            <person name="Spring S."/>
            <person name="Klenk H.-P."/>
            <person name="Eisen J.A."/>
        </authorList>
    </citation>
    <scope>NUCLEOTIDE SEQUENCE [LARGE SCALE GENOMIC DNA]</scope>
    <source>
        <strain evidence="4">DSM 5692</strain>
    </source>
</reference>
<name>C8X1Z8_DESRD</name>
<feature type="domain" description="DRTGG" evidence="2">
    <location>
        <begin position="214"/>
        <end position="319"/>
    </location>
</feature>
<comment type="subunit">
    <text evidence="1">Homohexamer.</text>
</comment>
<dbReference type="SUPFAM" id="SSF52540">
    <property type="entry name" value="P-loop containing nucleoside triphosphate hydrolases"/>
    <property type="match status" value="1"/>
</dbReference>
<sequence length="355" mass="38505">MPGLYIGSTSGFAGKNMVTMALGLHLQKEGHLVGYMKPIGAVPSKGNSREGDADAFFVQDVLGLQEDPNLVTPVLVTEEFKREAFTSSCPQLLSRVQTAYETLEKGKDLVLVGGSGSFLYSGKYCGVDGLSVSTGLKTKVLLIDRFRSECNYDYLLTAKELLGDRLIGVILNDIPAAQMGELQGGVVPLLERQGVPVLGLIPHDPLMGAIKIADLAERLGGRIISAPGKADRVIENFLIGTMQVENFMTHFRRHQNSAILVGGDRSDLQLVALEGKCPCLILTGNLYPNDIILTRSEVLETPLIVVREDTYSVAQKMERILGSVKLRDMIKINHGAQLVNSAVDFAAIKRALQLQ</sequence>
<dbReference type="AlphaFoldDB" id="C8X1Z8"/>
<dbReference type="SUPFAM" id="SSF75138">
    <property type="entry name" value="HprK N-terminal domain-like"/>
    <property type="match status" value="1"/>
</dbReference>
<evidence type="ECO:0000259" key="2">
    <source>
        <dbReference type="Pfam" id="PF07085"/>
    </source>
</evidence>
<dbReference type="PANTHER" id="PTHR43356:SF2">
    <property type="entry name" value="PHOSPHATE ACETYLTRANSFERASE"/>
    <property type="match status" value="1"/>
</dbReference>
<dbReference type="HOGENOM" id="CLU_040984_0_0_7"/>
<dbReference type="OrthoDB" id="9769095at2"/>
<accession>C8X1Z8</accession>